<feature type="domain" description="AMP-dependent synthetase/ligase" evidence="1">
    <location>
        <begin position="30"/>
        <end position="80"/>
    </location>
</feature>
<dbReference type="Pfam" id="PF00501">
    <property type="entry name" value="AMP-binding"/>
    <property type="match status" value="1"/>
</dbReference>
<gene>
    <name evidence="2" type="ORF">BJ987_007375</name>
</gene>
<dbReference type="Proteomes" id="UP001519325">
    <property type="component" value="Unassembled WGS sequence"/>
</dbReference>
<accession>A0ABS4QRY2</accession>
<evidence type="ECO:0000313" key="3">
    <source>
        <dbReference type="Proteomes" id="UP001519325"/>
    </source>
</evidence>
<dbReference type="InterPro" id="IPR000873">
    <property type="entry name" value="AMP-dep_synth/lig_dom"/>
</dbReference>
<keyword evidence="3" id="KW-1185">Reference proteome</keyword>
<evidence type="ECO:0000313" key="2">
    <source>
        <dbReference type="EMBL" id="MBP2194474.1"/>
    </source>
</evidence>
<dbReference type="SUPFAM" id="SSF56801">
    <property type="entry name" value="Acetyl-CoA synthetase-like"/>
    <property type="match status" value="1"/>
</dbReference>
<sequence>MNTAYLAQHRTGTDQTAVAVSTLEADRDYLDRWSNRLARVLLARGAAPGTRIAVAVEPAMEFVVTRWAIEKIGATVVSAESAHGVRLGVTTKEDRSALTDLVDWLVLDDRSTLVGYLTGSDAPITDADLFHVPHAC</sequence>
<name>A0ABS4QRY2_9NOCA</name>
<dbReference type="EMBL" id="JAGGMR010000001">
    <property type="protein sequence ID" value="MBP2194474.1"/>
    <property type="molecule type" value="Genomic_DNA"/>
</dbReference>
<dbReference type="Gene3D" id="3.40.50.980">
    <property type="match status" value="1"/>
</dbReference>
<organism evidence="2 3">
    <name type="scientific">Nocardia goodfellowii</name>
    <dbReference type="NCBI Taxonomy" id="882446"/>
    <lineage>
        <taxon>Bacteria</taxon>
        <taxon>Bacillati</taxon>
        <taxon>Actinomycetota</taxon>
        <taxon>Actinomycetes</taxon>
        <taxon>Mycobacteriales</taxon>
        <taxon>Nocardiaceae</taxon>
        <taxon>Nocardia</taxon>
    </lineage>
</organism>
<keyword evidence="2" id="KW-0436">Ligase</keyword>
<dbReference type="GO" id="GO:0016874">
    <property type="term" value="F:ligase activity"/>
    <property type="evidence" value="ECO:0007669"/>
    <property type="project" value="UniProtKB-KW"/>
</dbReference>
<dbReference type="RefSeq" id="WP_209897594.1">
    <property type="nucleotide sequence ID" value="NZ_JAGGMR010000001.1"/>
</dbReference>
<reference evidence="2 3" key="1">
    <citation type="submission" date="2021-03" db="EMBL/GenBank/DDBJ databases">
        <title>Sequencing the genomes of 1000 actinobacteria strains.</title>
        <authorList>
            <person name="Klenk H.-P."/>
        </authorList>
    </citation>
    <scope>NUCLEOTIDE SEQUENCE [LARGE SCALE GENOMIC DNA]</scope>
    <source>
        <strain evidence="2 3">DSM 45516</strain>
    </source>
</reference>
<comment type="caution">
    <text evidence="2">The sequence shown here is derived from an EMBL/GenBank/DDBJ whole genome shotgun (WGS) entry which is preliminary data.</text>
</comment>
<protein>
    <submittedName>
        <fullName evidence="2">Acyl-CoA synthetase (AMP-forming)/AMP-acid ligase II</fullName>
    </submittedName>
</protein>
<proteinExistence type="predicted"/>
<evidence type="ECO:0000259" key="1">
    <source>
        <dbReference type="Pfam" id="PF00501"/>
    </source>
</evidence>